<organism evidence="4">
    <name type="scientific">Nothobranchius rachovii</name>
    <name type="common">bluefin notho</name>
    <dbReference type="NCBI Taxonomy" id="451742"/>
    <lineage>
        <taxon>Eukaryota</taxon>
        <taxon>Metazoa</taxon>
        <taxon>Chordata</taxon>
        <taxon>Craniata</taxon>
        <taxon>Vertebrata</taxon>
        <taxon>Euteleostomi</taxon>
        <taxon>Actinopterygii</taxon>
        <taxon>Neopterygii</taxon>
        <taxon>Teleostei</taxon>
        <taxon>Neoteleostei</taxon>
        <taxon>Acanthomorphata</taxon>
        <taxon>Ovalentaria</taxon>
        <taxon>Atherinomorphae</taxon>
        <taxon>Cyprinodontiformes</taxon>
        <taxon>Nothobranchiidae</taxon>
        <taxon>Nothobranchius</taxon>
    </lineage>
</organism>
<evidence type="ECO:0000259" key="3">
    <source>
        <dbReference type="PROSITE" id="PS50025"/>
    </source>
</evidence>
<evidence type="ECO:0000256" key="2">
    <source>
        <dbReference type="SAM" id="MobiDB-lite"/>
    </source>
</evidence>
<dbReference type="InterPro" id="IPR013320">
    <property type="entry name" value="ConA-like_dom_sf"/>
</dbReference>
<dbReference type="InterPro" id="IPR010307">
    <property type="entry name" value="Laminin_dom_II"/>
</dbReference>
<dbReference type="PANTHER" id="PTHR15036:SF47">
    <property type="entry name" value="LAMININ SUBUNIT ALPHA-4"/>
    <property type="match status" value="1"/>
</dbReference>
<dbReference type="InterPro" id="IPR050372">
    <property type="entry name" value="Neurexin-related_CASP"/>
</dbReference>
<gene>
    <name evidence="4" type="primary">LAMA4</name>
</gene>
<sequence length="1313" mass="148049">MEEAQQTTQEIRNRNCTSQRAEVGSEQKKTLILLDRIRNNVTTETLKDDLKRMEDSLTEISEHLLNANNTVNKARGPNMKATQQHLQHVLAQLEVEQNMLHPVTVMTHNLLQKITDIFLMLDKFKDELEHLSAQMDGAKLELIKRLNKSFWLMSEGDVVVKAEQRAEEVTDVTTELQQAINSTELFRITDASGVYNSIIKTLEEAELKANWSRGAADQILEDVKEGRLNMNAEEMEDKSGHLQTEANNTLDSFKLGSRFVNTLSNRVNKQRQKRTLMKEAMLTLKEDIKQIRRDEADVFAESVRTATSANSRISNVKEKLNDISFEVARLSNIGVDRDGVLAGADQALKSFNRELPVLSAKLKQISALSRKSPPAANITESIRRIKDVIDETRNLVNRLSVATTFNGKSHVELHPPRNVEDIKAFTVIDLLLNRHANKPAVTDERRKRRQNKHRDENLFVLYLGNKDAFGDYIGMAIRNTVLICVYKLGGVLHEIQSSQIRASNVSSSNFDRVTFQRVYQDAEVRITQNFTLKDPVSLPPTLKQPNTMSGVFSLDPGTAVFYVGGYPRDFVPPKELRYTKYRGAMKLSYINDYPVSLYNFKHAENMDAQQPAVLVPQQDVSDYYDGTGYSMAFIKEPNRKRQLFKFHTHSPGTDAFLFFTENEESYFCVFLERGFLVLRGRQANKELRVQSPDQVSLSDQQFAVSIADRFVVRYGTKQISADNAGTNFRRFYVGGLPAWLRQRNNLTVTSFRGCVGRLTANAETVEYNRTIGVTGGCPVSLLGMRAAALYSSLPVDFLFVLNQEPIRVSLGFRSFSRHAVLLSSISEGSSSAHDLQLSLADGFILFRRHNSTLVSDKRYSDGAWHHLSAEAGPKGLRLNIDNVNVLQERPSRVNLQGGKFKGCISNVYSWRPEQRLTPADLSVLSQTTDIIPGWCGLHLFSHEEFLTEPGSEKPQKHKPIKPITGSHCRRRQTQHEYKFSEAKSWLSYTVPKERLNYRPHFSLHIKTASSKGLILHVEGGGMVPLLALYVANGKIRLSLGHNRTIQHKQKTNDGNWHMAEFSVEKNHFHLLVDGIRVTDGILPNNQGSSLQLNNPVYLGGDPRRTIKEHNIPMDGIIGCMREFRMNDVAVSEPDSSHEILPCFGALSEMGTYFGGGHIVSDETLTVGSDLLLSFELRPQHMTGLLFHFKGDKNSLNVYLMKNKVFVDLNDVRVTVTPHKSLCDGKFHKVTVSKQETVIQLVVDSISERKVSLSLSNPRAQYSLSIGGMTNHGSPVSSPFIGCLRNVTLENKPVAFQREFRVFGFVNINRCPAD</sequence>
<feature type="region of interest" description="Disordered" evidence="2">
    <location>
        <begin position="1"/>
        <end position="22"/>
    </location>
</feature>
<name>A0A1A8P3A4_9TELE</name>
<dbReference type="InterPro" id="IPR001791">
    <property type="entry name" value="Laminin_G"/>
</dbReference>
<dbReference type="SMART" id="SM00282">
    <property type="entry name" value="LamG"/>
    <property type="match status" value="4"/>
</dbReference>
<feature type="domain" description="Laminin G" evidence="3">
    <location>
        <begin position="621"/>
        <end position="777"/>
    </location>
</feature>
<reference evidence="4" key="2">
    <citation type="submission" date="2016-06" db="EMBL/GenBank/DDBJ databases">
        <title>The genome of a short-lived fish provides insights into sex chromosome evolution and the genetic control of aging.</title>
        <authorList>
            <person name="Reichwald K."/>
            <person name="Felder M."/>
            <person name="Petzold A."/>
            <person name="Koch P."/>
            <person name="Groth M."/>
            <person name="Platzer M."/>
        </authorList>
    </citation>
    <scope>NUCLEOTIDE SEQUENCE</scope>
    <source>
        <tissue evidence="4">Brain</tissue>
    </source>
</reference>
<dbReference type="PANTHER" id="PTHR15036">
    <property type="entry name" value="PIKACHURIN-LIKE PROTEIN"/>
    <property type="match status" value="1"/>
</dbReference>
<evidence type="ECO:0000313" key="4">
    <source>
        <dbReference type="EMBL" id="SBR75795.1"/>
    </source>
</evidence>
<feature type="domain" description="Laminin G" evidence="3">
    <location>
        <begin position="1147"/>
        <end position="1310"/>
    </location>
</feature>
<accession>A0A1A8P3A4</accession>
<feature type="domain" description="Laminin G" evidence="3">
    <location>
        <begin position="975"/>
        <end position="1142"/>
    </location>
</feature>
<feature type="domain" description="Laminin G" evidence="3">
    <location>
        <begin position="780"/>
        <end position="935"/>
    </location>
</feature>
<reference evidence="4" key="1">
    <citation type="submission" date="2016-05" db="EMBL/GenBank/DDBJ databases">
        <authorList>
            <person name="Lavstsen T."/>
            <person name="Jespersen J.S."/>
        </authorList>
    </citation>
    <scope>NUCLEOTIDE SEQUENCE</scope>
    <source>
        <tissue evidence="4">Brain</tissue>
    </source>
</reference>
<dbReference type="GO" id="GO:0007155">
    <property type="term" value="P:cell adhesion"/>
    <property type="evidence" value="ECO:0007669"/>
    <property type="project" value="InterPro"/>
</dbReference>
<dbReference type="Pfam" id="PF02210">
    <property type="entry name" value="Laminin_G_2"/>
    <property type="match status" value="4"/>
</dbReference>
<proteinExistence type="predicted"/>
<dbReference type="SUPFAM" id="SSF49899">
    <property type="entry name" value="Concanavalin A-like lectins/glucanases"/>
    <property type="match status" value="5"/>
</dbReference>
<protein>
    <submittedName>
        <fullName evidence="4">Laminin, alpha 4</fullName>
    </submittedName>
</protein>
<dbReference type="PROSITE" id="PS50025">
    <property type="entry name" value="LAM_G_DOMAIN"/>
    <property type="match status" value="4"/>
</dbReference>
<comment type="caution">
    <text evidence="1">Lacks conserved residue(s) required for the propagation of feature annotation.</text>
</comment>
<evidence type="ECO:0000256" key="1">
    <source>
        <dbReference type="PROSITE-ProRule" id="PRU00122"/>
    </source>
</evidence>
<dbReference type="EMBL" id="HAEH01005161">
    <property type="protein sequence ID" value="SBR75795.1"/>
    <property type="molecule type" value="Transcribed_RNA"/>
</dbReference>
<feature type="compositionally biased region" description="Polar residues" evidence="2">
    <location>
        <begin position="1"/>
        <end position="20"/>
    </location>
</feature>
<dbReference type="Pfam" id="PF06009">
    <property type="entry name" value="Laminin_II"/>
    <property type="match status" value="1"/>
</dbReference>
<dbReference type="CDD" id="cd00110">
    <property type="entry name" value="LamG"/>
    <property type="match status" value="4"/>
</dbReference>
<dbReference type="Gene3D" id="2.60.120.200">
    <property type="match status" value="5"/>
</dbReference>